<evidence type="ECO:0000313" key="1">
    <source>
        <dbReference type="EMBL" id="SHI16137.1"/>
    </source>
</evidence>
<gene>
    <name evidence="1" type="ORF">SAMN02745129_4530</name>
</gene>
<dbReference type="Proteomes" id="UP000184268">
    <property type="component" value="Unassembled WGS sequence"/>
</dbReference>
<dbReference type="EMBL" id="FQXG01000008">
    <property type="protein sequence ID" value="SHI16137.1"/>
    <property type="molecule type" value="Genomic_DNA"/>
</dbReference>
<accession>A0A1M5YVL6</accession>
<proteinExistence type="predicted"/>
<dbReference type="InterPro" id="IPR021432">
    <property type="entry name" value="DUF3081"/>
</dbReference>
<sequence length="87" mass="9763">MEHVINAHEVLRAFDRISRDGKQQGGEFHLDGVVATAGHDGYDITLSNGTVSLTLMFHHKYQLDSPGDEELQHFLHHLTELADKEKG</sequence>
<evidence type="ECO:0000313" key="2">
    <source>
        <dbReference type="Proteomes" id="UP000184268"/>
    </source>
</evidence>
<dbReference type="STRING" id="299255.SAMN02745129_4530"/>
<dbReference type="RefSeq" id="WP_067664825.1">
    <property type="nucleotide sequence ID" value="NZ_FQXG01000008.1"/>
</dbReference>
<evidence type="ECO:0008006" key="3">
    <source>
        <dbReference type="Google" id="ProtNLM"/>
    </source>
</evidence>
<dbReference type="Pfam" id="PF11280">
    <property type="entry name" value="DUF3081"/>
    <property type="match status" value="1"/>
</dbReference>
<keyword evidence="2" id="KW-1185">Reference proteome</keyword>
<name>A0A1M5YVL6_9GAMM</name>
<dbReference type="OrthoDB" id="5818611at2"/>
<organism evidence="1 2">
    <name type="scientific">Ferrimonas marina</name>
    <dbReference type="NCBI Taxonomy" id="299255"/>
    <lineage>
        <taxon>Bacteria</taxon>
        <taxon>Pseudomonadati</taxon>
        <taxon>Pseudomonadota</taxon>
        <taxon>Gammaproteobacteria</taxon>
        <taxon>Alteromonadales</taxon>
        <taxon>Ferrimonadaceae</taxon>
        <taxon>Ferrimonas</taxon>
    </lineage>
</organism>
<dbReference type="AlphaFoldDB" id="A0A1M5YVL6"/>
<protein>
    <recommendedName>
        <fullName evidence="3">DUF3081 domain-containing protein</fullName>
    </recommendedName>
</protein>
<reference evidence="1 2" key="1">
    <citation type="submission" date="2016-11" db="EMBL/GenBank/DDBJ databases">
        <authorList>
            <person name="Jaros S."/>
            <person name="Januszkiewicz K."/>
            <person name="Wedrychowicz H."/>
        </authorList>
    </citation>
    <scope>NUCLEOTIDE SEQUENCE [LARGE SCALE GENOMIC DNA]</scope>
    <source>
        <strain evidence="1 2">DSM 16917</strain>
    </source>
</reference>